<dbReference type="AlphaFoldDB" id="A0A6P4Y7Z0"/>
<gene>
    <name evidence="3" type="primary">LOC109465518</name>
</gene>
<sequence>MNNDTLNALLTISIDGPSVNDLDFESAVLKILNHAGIGVSSRNVWRVIKDNADITRSAAIPREAVWSYDNVNILVKVQQIRKGGRRCDLSAADLLPSKEDITRLRQRLGDHITKLLSEEFKSFSSHRKPPPVQKAVTPSTYMPLELMGENEAVTSANIVILRRFAKEANMTPENCWDQEVIGDQATCKNVRAAKRHRQDDVDNLERLSWAKECPGDFHFLWETGKCIHIAHWNSPKNVGSLAHLRDVVDRRNVDSGGKKFNAMDEFLHHACKAHLIAALLHHLGMTCPGEDVPERSAEELNDTIHSFLDKYVFKRTVRDSVDDSIFQHAVALLRHLMLYVDLRQCIRHEDGPGIISHWKFWLPTFLGTGRSQYSSEAANHLANLLADWSPRTTEVLTNNRGVNTHSREGHGKPVDMLVEHYNKILKKVLKASGGQLTLRHAQEVSLAVPLLDEARRFCDRVFQAKQTVQHTTPSSHADVEAMWKSILEGSAYSPTPGRRLCSGKEFVDVVKKGDKRITVDRWLDNFLRKGKVDDETEHNTGDEDLEVDLAALIDE</sequence>
<accession>A0A6P4Y7Z0</accession>
<dbReference type="KEGG" id="bbel:109465518"/>
<dbReference type="InterPro" id="IPR046496">
    <property type="entry name" value="DUF6589"/>
</dbReference>
<evidence type="ECO:0000313" key="2">
    <source>
        <dbReference type="Proteomes" id="UP000515135"/>
    </source>
</evidence>
<proteinExistence type="predicted"/>
<dbReference type="RefSeq" id="XP_019618434.1">
    <property type="nucleotide sequence ID" value="XM_019762875.1"/>
</dbReference>
<reference evidence="3" key="1">
    <citation type="submission" date="2025-08" db="UniProtKB">
        <authorList>
            <consortium name="RefSeq"/>
        </authorList>
    </citation>
    <scope>IDENTIFICATION</scope>
    <source>
        <tissue evidence="3">Gonad</tissue>
    </source>
</reference>
<evidence type="ECO:0000259" key="1">
    <source>
        <dbReference type="Pfam" id="PF20231"/>
    </source>
</evidence>
<protein>
    <submittedName>
        <fullName evidence="3">Uncharacterized protein LOC109465518</fullName>
    </submittedName>
</protein>
<feature type="domain" description="DUF6589" evidence="1">
    <location>
        <begin position="85"/>
        <end position="470"/>
    </location>
</feature>
<keyword evidence="2" id="KW-1185">Reference proteome</keyword>
<evidence type="ECO:0000313" key="3">
    <source>
        <dbReference type="RefSeq" id="XP_019618434.1"/>
    </source>
</evidence>
<dbReference type="GeneID" id="109465518"/>
<dbReference type="Proteomes" id="UP000515135">
    <property type="component" value="Unplaced"/>
</dbReference>
<name>A0A6P4Y7Z0_BRABE</name>
<dbReference type="Pfam" id="PF20231">
    <property type="entry name" value="DUF6589"/>
    <property type="match status" value="1"/>
</dbReference>
<dbReference type="OrthoDB" id="3207600at2759"/>
<organism evidence="2 3">
    <name type="scientific">Branchiostoma belcheri</name>
    <name type="common">Amphioxus</name>
    <dbReference type="NCBI Taxonomy" id="7741"/>
    <lineage>
        <taxon>Eukaryota</taxon>
        <taxon>Metazoa</taxon>
        <taxon>Chordata</taxon>
        <taxon>Cephalochordata</taxon>
        <taxon>Leptocardii</taxon>
        <taxon>Amphioxiformes</taxon>
        <taxon>Branchiostomatidae</taxon>
        <taxon>Branchiostoma</taxon>
    </lineage>
</organism>